<dbReference type="Proteomes" id="UP000317421">
    <property type="component" value="Unassembled WGS sequence"/>
</dbReference>
<evidence type="ECO:0000313" key="1">
    <source>
        <dbReference type="EMBL" id="TWU00552.1"/>
    </source>
</evidence>
<dbReference type="InterPro" id="IPR006311">
    <property type="entry name" value="TAT_signal"/>
</dbReference>
<dbReference type="EMBL" id="SJPR01000001">
    <property type="protein sequence ID" value="TWU00552.1"/>
    <property type="molecule type" value="Genomic_DNA"/>
</dbReference>
<comment type="caution">
    <text evidence="1">The sequence shown here is derived from an EMBL/GenBank/DDBJ whole genome shotgun (WGS) entry which is preliminary data.</text>
</comment>
<dbReference type="PROSITE" id="PS51318">
    <property type="entry name" value="TAT"/>
    <property type="match status" value="1"/>
</dbReference>
<dbReference type="AlphaFoldDB" id="A0A5C6ANG0"/>
<protein>
    <recommendedName>
        <fullName evidence="3">Sulfatase</fullName>
    </recommendedName>
</protein>
<sequence length="480" mass="52924">MPHETPLSAAQGWNRRHFLQNAIGGLGSAALASIAGSARASASPAGLPHHPPRAKRVIYLFQSGAPSQFESFDYKPALAERAGEELPESVRDGQRLTGMTSGQASFPMAPSVFKFGRHGDSGAEISELFPHTAGVADELLIVRSMKTEAINHDPAITFCQTGSQIAGRPSMGAWVAYGLGSLNNDLPSYMVLVSRGTGRSAGQPLYDRLWGSGFLPSAHQGVKFRSGADPVLYLANPAGCSRPERRELLDDLGQLNRVKHQQAGDPEILTRVSQYEMAFRMQTSVPDMTDISDEPEHVLDLYGPDVHRPGTYARNCLLARRMAERDVRFIQLYHMGWDQHNDLPDHMGKQCKDTDQASAALVLDLKQRGLLDDTLIVWGGEFGRTVYCQGELSETNYGRDHHPRCFSLWMAGGGIRGGQTYGATDEFSYNITEKPTEVHDLNATIMHLLGVDHTRLTYKFQGRDFRLTDVHGRVVHDWLS</sequence>
<keyword evidence="2" id="KW-1185">Reference proteome</keyword>
<dbReference type="OrthoDB" id="127333at2"/>
<evidence type="ECO:0008006" key="3">
    <source>
        <dbReference type="Google" id="ProtNLM"/>
    </source>
</evidence>
<dbReference type="RefSeq" id="WP_146444212.1">
    <property type="nucleotide sequence ID" value="NZ_SJPR01000001.1"/>
</dbReference>
<dbReference type="InterPro" id="IPR010869">
    <property type="entry name" value="DUF1501"/>
</dbReference>
<dbReference type="PANTHER" id="PTHR43737">
    <property type="entry name" value="BLL7424 PROTEIN"/>
    <property type="match status" value="1"/>
</dbReference>
<evidence type="ECO:0000313" key="2">
    <source>
        <dbReference type="Proteomes" id="UP000317421"/>
    </source>
</evidence>
<organism evidence="1 2">
    <name type="scientific">Botrimarina colliarenosi</name>
    <dbReference type="NCBI Taxonomy" id="2528001"/>
    <lineage>
        <taxon>Bacteria</taxon>
        <taxon>Pseudomonadati</taxon>
        <taxon>Planctomycetota</taxon>
        <taxon>Planctomycetia</taxon>
        <taxon>Pirellulales</taxon>
        <taxon>Lacipirellulaceae</taxon>
        <taxon>Botrimarina</taxon>
    </lineage>
</organism>
<reference evidence="1 2" key="1">
    <citation type="submission" date="2019-02" db="EMBL/GenBank/DDBJ databases">
        <title>Deep-cultivation of Planctomycetes and their phenomic and genomic characterization uncovers novel biology.</title>
        <authorList>
            <person name="Wiegand S."/>
            <person name="Jogler M."/>
            <person name="Boedeker C."/>
            <person name="Pinto D."/>
            <person name="Vollmers J."/>
            <person name="Rivas-Marin E."/>
            <person name="Kohn T."/>
            <person name="Peeters S.H."/>
            <person name="Heuer A."/>
            <person name="Rast P."/>
            <person name="Oberbeckmann S."/>
            <person name="Bunk B."/>
            <person name="Jeske O."/>
            <person name="Meyerdierks A."/>
            <person name="Storesund J.E."/>
            <person name="Kallscheuer N."/>
            <person name="Luecker S."/>
            <person name="Lage O.M."/>
            <person name="Pohl T."/>
            <person name="Merkel B.J."/>
            <person name="Hornburger P."/>
            <person name="Mueller R.-W."/>
            <person name="Bruemmer F."/>
            <person name="Labrenz M."/>
            <person name="Spormann A.M."/>
            <person name="Op Den Camp H."/>
            <person name="Overmann J."/>
            <person name="Amann R."/>
            <person name="Jetten M.S.M."/>
            <person name="Mascher T."/>
            <person name="Medema M.H."/>
            <person name="Devos D.P."/>
            <person name="Kaster A.-K."/>
            <person name="Ovreas L."/>
            <person name="Rohde M."/>
            <person name="Galperin M.Y."/>
            <person name="Jogler C."/>
        </authorList>
    </citation>
    <scope>NUCLEOTIDE SEQUENCE [LARGE SCALE GENOMIC DNA]</scope>
    <source>
        <strain evidence="1 2">Pla108</strain>
    </source>
</reference>
<name>A0A5C6ANG0_9BACT</name>
<dbReference type="Gene3D" id="3.40.720.10">
    <property type="entry name" value="Alkaline Phosphatase, subunit A"/>
    <property type="match status" value="1"/>
</dbReference>
<dbReference type="PANTHER" id="PTHR43737:SF1">
    <property type="entry name" value="DUF1501 DOMAIN-CONTAINING PROTEIN"/>
    <property type="match status" value="1"/>
</dbReference>
<gene>
    <name evidence="1" type="ORF">Pla108_15040</name>
</gene>
<dbReference type="SUPFAM" id="SSF53649">
    <property type="entry name" value="Alkaline phosphatase-like"/>
    <property type="match status" value="1"/>
</dbReference>
<accession>A0A5C6ANG0</accession>
<dbReference type="InterPro" id="IPR017850">
    <property type="entry name" value="Alkaline_phosphatase_core_sf"/>
</dbReference>
<proteinExistence type="predicted"/>
<dbReference type="Pfam" id="PF07394">
    <property type="entry name" value="DUF1501"/>
    <property type="match status" value="1"/>
</dbReference>